<proteinExistence type="predicted"/>
<dbReference type="EMBL" id="JBBKZT010000034">
    <property type="protein sequence ID" value="MEJ8852255.1"/>
    <property type="molecule type" value="Genomic_DNA"/>
</dbReference>
<dbReference type="Proteomes" id="UP001385892">
    <property type="component" value="Unassembled WGS sequence"/>
</dbReference>
<keyword evidence="3" id="KW-1185">Reference proteome</keyword>
<accession>A0ABU8WXJ7</accession>
<dbReference type="Pfam" id="PF02777">
    <property type="entry name" value="Sod_Fe_C"/>
    <property type="match status" value="1"/>
</dbReference>
<feature type="domain" description="Manganese/iron superoxide dismutase C-terminal" evidence="1">
    <location>
        <begin position="7"/>
        <end position="69"/>
    </location>
</feature>
<dbReference type="InterPro" id="IPR019832">
    <property type="entry name" value="Mn/Fe_SOD_C"/>
</dbReference>
<dbReference type="SUPFAM" id="SSF54719">
    <property type="entry name" value="Fe,Mn superoxide dismutase (SOD), C-terminal domain"/>
    <property type="match status" value="1"/>
</dbReference>
<dbReference type="Gene3D" id="3.55.40.20">
    <property type="entry name" value="Iron/manganese superoxide dismutase, C-terminal domain"/>
    <property type="match status" value="1"/>
</dbReference>
<name>A0ABU8WXJ7_9BURK</name>
<reference evidence="2 3" key="1">
    <citation type="submission" date="2024-03" db="EMBL/GenBank/DDBJ databases">
        <title>Novel species of the genus Variovorax.</title>
        <authorList>
            <person name="Liu Q."/>
            <person name="Xin Y.-H."/>
        </authorList>
    </citation>
    <scope>NUCLEOTIDE SEQUENCE [LARGE SCALE GENOMIC DNA]</scope>
    <source>
        <strain evidence="2 3">KACC 18900</strain>
    </source>
</reference>
<gene>
    <name evidence="2" type="ORF">WKW82_36895</name>
</gene>
<dbReference type="RefSeq" id="WP_340348183.1">
    <property type="nucleotide sequence ID" value="NZ_JBBKZT010000034.1"/>
</dbReference>
<evidence type="ECO:0000313" key="2">
    <source>
        <dbReference type="EMBL" id="MEJ8852255.1"/>
    </source>
</evidence>
<organism evidence="2 3">
    <name type="scientific">Variovorax rhizosphaerae</name>
    <dbReference type="NCBI Taxonomy" id="1836200"/>
    <lineage>
        <taxon>Bacteria</taxon>
        <taxon>Pseudomonadati</taxon>
        <taxon>Pseudomonadota</taxon>
        <taxon>Betaproteobacteria</taxon>
        <taxon>Burkholderiales</taxon>
        <taxon>Comamonadaceae</taxon>
        <taxon>Variovorax</taxon>
    </lineage>
</organism>
<dbReference type="InterPro" id="IPR036314">
    <property type="entry name" value="SOD_C_sf"/>
</dbReference>
<evidence type="ECO:0000313" key="3">
    <source>
        <dbReference type="Proteomes" id="UP001385892"/>
    </source>
</evidence>
<comment type="caution">
    <text evidence="2">The sequence shown here is derived from an EMBL/GenBank/DDBJ whole genome shotgun (WGS) entry which is preliminary data.</text>
</comment>
<sequence>MHFAPDVGSGWVVPGFNLHTRQLESWIAHHAHAHGPAPNAPVLVMYMYEHSYQMDCGDVEAKYIDVFLQKLALGTSGRALAAAGATTR</sequence>
<protein>
    <submittedName>
        <fullName evidence="2">Fe-Mn family superoxide dismutase</fullName>
    </submittedName>
</protein>
<evidence type="ECO:0000259" key="1">
    <source>
        <dbReference type="Pfam" id="PF02777"/>
    </source>
</evidence>